<dbReference type="EMBL" id="PXOQ01000009">
    <property type="protein sequence ID" value="PSG88254.1"/>
    <property type="molecule type" value="Genomic_DNA"/>
</dbReference>
<evidence type="ECO:0000313" key="3">
    <source>
        <dbReference type="EMBL" id="PSG88254.1"/>
    </source>
</evidence>
<evidence type="ECO:0000313" key="4">
    <source>
        <dbReference type="Proteomes" id="UP000238426"/>
    </source>
</evidence>
<feature type="signal peptide" evidence="2">
    <location>
        <begin position="1"/>
        <end position="18"/>
    </location>
</feature>
<sequence length="235" mass="26552">MKYLIFLICFSVFTISNAQIDSRDNSFAIPAEDTEDPKADNKANFKPDDKNSINPDEAAENETLEPITKPSVEKKVKEFTMFDKENYKNPAEQFTGKLKNALKFEEDRERKNNGSTVNQFLGQFKTTAKIVNIIYRDHQYPDGDMIRVYVNEEIAVNRVTLTSQVNGLNLVLEDGINKIDFYALNQGTSGPNTAEFRILDENGVVISSNQWNLATGVKATIILLKEDGQLKLSEK</sequence>
<organism evidence="3 4">
    <name type="scientific">Aurantibacter aestuarii</name>
    <dbReference type="NCBI Taxonomy" id="1266046"/>
    <lineage>
        <taxon>Bacteria</taxon>
        <taxon>Pseudomonadati</taxon>
        <taxon>Bacteroidota</taxon>
        <taxon>Flavobacteriia</taxon>
        <taxon>Flavobacteriales</taxon>
        <taxon>Flavobacteriaceae</taxon>
        <taxon>Aurantibacter</taxon>
    </lineage>
</organism>
<comment type="caution">
    <text evidence="3">The sequence shown here is derived from an EMBL/GenBank/DDBJ whole genome shotgun (WGS) entry which is preliminary data.</text>
</comment>
<dbReference type="OrthoDB" id="1148517at2"/>
<evidence type="ECO:0000256" key="1">
    <source>
        <dbReference type="SAM" id="MobiDB-lite"/>
    </source>
</evidence>
<evidence type="ECO:0000256" key="2">
    <source>
        <dbReference type="SAM" id="SignalP"/>
    </source>
</evidence>
<feature type="region of interest" description="Disordered" evidence="1">
    <location>
        <begin position="29"/>
        <end position="59"/>
    </location>
</feature>
<dbReference type="AlphaFoldDB" id="A0A2T1N8Q9"/>
<keyword evidence="2" id="KW-0732">Signal</keyword>
<gene>
    <name evidence="3" type="ORF">C7H52_08075</name>
</gene>
<proteinExistence type="predicted"/>
<name>A0A2T1N8Q9_9FLAO</name>
<keyword evidence="4" id="KW-1185">Reference proteome</keyword>
<reference evidence="3 4" key="1">
    <citation type="submission" date="2018-03" db="EMBL/GenBank/DDBJ databases">
        <title>Mesoflavibacter sp. HG37 and Mesoflavibacter sp. HG96 sp.nov., two marine bacteria isolated from seawater of Western Pacific Ocean.</title>
        <authorList>
            <person name="Cheng H."/>
            <person name="Wu Y.-H."/>
            <person name="Guo L.-L."/>
            <person name="Xu X.-W."/>
        </authorList>
    </citation>
    <scope>NUCLEOTIDE SEQUENCE [LARGE SCALE GENOMIC DNA]</scope>
    <source>
        <strain evidence="3 4">KCTC 32269</strain>
    </source>
</reference>
<evidence type="ECO:0008006" key="5">
    <source>
        <dbReference type="Google" id="ProtNLM"/>
    </source>
</evidence>
<dbReference type="Proteomes" id="UP000238426">
    <property type="component" value="Unassembled WGS sequence"/>
</dbReference>
<protein>
    <recommendedName>
        <fullName evidence="5">Secreted protein</fullName>
    </recommendedName>
</protein>
<feature type="compositionally biased region" description="Basic and acidic residues" evidence="1">
    <location>
        <begin position="36"/>
        <end position="51"/>
    </location>
</feature>
<accession>A0A2T1N8Q9</accession>
<dbReference type="RefSeq" id="WP_106463394.1">
    <property type="nucleotide sequence ID" value="NZ_PXOQ01000009.1"/>
</dbReference>
<feature type="chain" id="PRO_5015642894" description="Secreted protein" evidence="2">
    <location>
        <begin position="19"/>
        <end position="235"/>
    </location>
</feature>